<keyword evidence="3" id="KW-1185">Reference proteome</keyword>
<dbReference type="GO" id="GO:0006270">
    <property type="term" value="P:DNA replication initiation"/>
    <property type="evidence" value="ECO:0007669"/>
    <property type="project" value="TreeGrafter"/>
</dbReference>
<dbReference type="Pfam" id="PF14630">
    <property type="entry name" value="ORC5_C"/>
    <property type="match status" value="1"/>
</dbReference>
<dbReference type="EMBL" id="VSRR010149592">
    <property type="protein sequence ID" value="MPD06133.1"/>
    <property type="molecule type" value="Genomic_DNA"/>
</dbReference>
<feature type="domain" description="Origin recognition complex subunit 5 C-terminal" evidence="1">
    <location>
        <begin position="20"/>
        <end position="57"/>
    </location>
</feature>
<evidence type="ECO:0000313" key="3">
    <source>
        <dbReference type="Proteomes" id="UP000324222"/>
    </source>
</evidence>
<dbReference type="InterPro" id="IPR047088">
    <property type="entry name" value="ORC5_C"/>
</dbReference>
<dbReference type="PANTHER" id="PTHR12705">
    <property type="entry name" value="ORIGIN RECOGNITION COMPLEX SUBUNIT 5"/>
    <property type="match status" value="1"/>
</dbReference>
<dbReference type="GO" id="GO:0003688">
    <property type="term" value="F:DNA replication origin binding"/>
    <property type="evidence" value="ECO:0007669"/>
    <property type="project" value="TreeGrafter"/>
</dbReference>
<protein>
    <submittedName>
        <fullName evidence="2">Origin recognition complex subunit 5</fullName>
    </submittedName>
</protein>
<evidence type="ECO:0000313" key="2">
    <source>
        <dbReference type="EMBL" id="MPD06133.1"/>
    </source>
</evidence>
<sequence>MNSWLVVSVRYKDFLLQVELPLYSRYLLIAAHLASYNPARTDRRFFMKQHGKQRKTQASIKVSCICLLPWDWYMQC</sequence>
<dbReference type="PANTHER" id="PTHR12705:SF0">
    <property type="entry name" value="ORIGIN RECOGNITION COMPLEX SUBUNIT 5"/>
    <property type="match status" value="1"/>
</dbReference>
<gene>
    <name evidence="2" type="primary">ORC5_1</name>
    <name evidence="2" type="ORF">E2C01_101923</name>
</gene>
<comment type="caution">
    <text evidence="2">The sequence shown here is derived from an EMBL/GenBank/DDBJ whole genome shotgun (WGS) entry which is preliminary data.</text>
</comment>
<dbReference type="InterPro" id="IPR020796">
    <property type="entry name" value="ORC5"/>
</dbReference>
<name>A0A5B7KBV3_PORTR</name>
<accession>A0A5B7KBV3</accession>
<organism evidence="2 3">
    <name type="scientific">Portunus trituberculatus</name>
    <name type="common">Swimming crab</name>
    <name type="synonym">Neptunus trituberculatus</name>
    <dbReference type="NCBI Taxonomy" id="210409"/>
    <lineage>
        <taxon>Eukaryota</taxon>
        <taxon>Metazoa</taxon>
        <taxon>Ecdysozoa</taxon>
        <taxon>Arthropoda</taxon>
        <taxon>Crustacea</taxon>
        <taxon>Multicrustacea</taxon>
        <taxon>Malacostraca</taxon>
        <taxon>Eumalacostraca</taxon>
        <taxon>Eucarida</taxon>
        <taxon>Decapoda</taxon>
        <taxon>Pleocyemata</taxon>
        <taxon>Brachyura</taxon>
        <taxon>Eubrachyura</taxon>
        <taxon>Portunoidea</taxon>
        <taxon>Portunidae</taxon>
        <taxon>Portuninae</taxon>
        <taxon>Portunus</taxon>
    </lineage>
</organism>
<dbReference type="GO" id="GO:0005664">
    <property type="term" value="C:nuclear origin of replication recognition complex"/>
    <property type="evidence" value="ECO:0007669"/>
    <property type="project" value="TreeGrafter"/>
</dbReference>
<dbReference type="AlphaFoldDB" id="A0A5B7KBV3"/>
<evidence type="ECO:0000259" key="1">
    <source>
        <dbReference type="Pfam" id="PF14630"/>
    </source>
</evidence>
<proteinExistence type="predicted"/>
<reference evidence="2 3" key="1">
    <citation type="submission" date="2019-05" db="EMBL/GenBank/DDBJ databases">
        <title>Another draft genome of Portunus trituberculatus and its Hox gene families provides insights of decapod evolution.</title>
        <authorList>
            <person name="Jeong J.-H."/>
            <person name="Song I."/>
            <person name="Kim S."/>
            <person name="Choi T."/>
            <person name="Kim D."/>
            <person name="Ryu S."/>
            <person name="Kim W."/>
        </authorList>
    </citation>
    <scope>NUCLEOTIDE SEQUENCE [LARGE SCALE GENOMIC DNA]</scope>
    <source>
        <tissue evidence="2">Muscle</tissue>
    </source>
</reference>
<dbReference type="Proteomes" id="UP000324222">
    <property type="component" value="Unassembled WGS sequence"/>
</dbReference>